<name>A0A2P2DJ17_9LEPT</name>
<dbReference type="RefSeq" id="WP_108961591.1">
    <property type="nucleotide sequence ID" value="NZ_BFAZ01000018.1"/>
</dbReference>
<reference evidence="3" key="1">
    <citation type="journal article" date="2019" name="Microbiol. Immunol.">
        <title>Molecular and phenotypic characterization of Leptospira johnsonii sp. nov., Leptospira ellinghausenii sp. nov. and Leptospira ryugenii sp. nov. isolated from soil and water in Japan.</title>
        <authorList>
            <person name="Masuzawa T."/>
            <person name="Saito M."/>
            <person name="Nakao R."/>
            <person name="Nikaido Y."/>
            <person name="Matsumoto M."/>
            <person name="Ogawa M."/>
            <person name="Yokoyama M."/>
            <person name="Hidaka Y."/>
            <person name="Tomita J."/>
            <person name="Sakakibara K."/>
            <person name="Suzuki K."/>
            <person name="Yasuda S."/>
            <person name="Sato H."/>
            <person name="Yamaguchi M."/>
            <person name="Yoshida S.I."/>
            <person name="Koizumi N."/>
            <person name="Kawamura Y."/>
        </authorList>
    </citation>
    <scope>NUCLEOTIDE SEQUENCE [LARGE SCALE GENOMIC DNA]</scope>
    <source>
        <strain evidence="3">E18</strain>
    </source>
</reference>
<protein>
    <recommendedName>
        <fullName evidence="1">Schlafen AlbA-2 domain-containing protein</fullName>
    </recommendedName>
</protein>
<gene>
    <name evidence="2" type="ORF">LPTSP2_39280</name>
</gene>
<evidence type="ECO:0000313" key="2">
    <source>
        <dbReference type="EMBL" id="GBF44625.1"/>
    </source>
</evidence>
<dbReference type="InterPro" id="IPR038461">
    <property type="entry name" value="Schlafen_AlbA_2_dom_sf"/>
</dbReference>
<evidence type="ECO:0000259" key="1">
    <source>
        <dbReference type="Pfam" id="PF04326"/>
    </source>
</evidence>
<dbReference type="Pfam" id="PF04326">
    <property type="entry name" value="SLFN_AlbA_2"/>
    <property type="match status" value="1"/>
</dbReference>
<sequence>MLTENAKLESFVLDIIDRIRKGQQIEDSRVELKSNLIEPYKAARRIAGHANAASGQNIVWIFGLSEDGGIIGIENSDIQDWFSKVKTLFDEVYPEFSELIISIDGKSILAIQFITSRAPYVLKNPNYGKEGSGHIEKEIPFREGTSIRSARRSDLLKILTKQSRSIEFEMIDSYLYLTHGGGEKYNWNIHFDLYAFLTFNSQVPLTIPFHRINLQISDKNGNIIISNGWNITGDIEKDTNISGGKTEFLLFGPSKIKQNATIATNQIAINYINEINMIITYEPFIYELNRTIKLQYSLVKEIDEKQYKFTNVLGRWILKK</sequence>
<dbReference type="OrthoDB" id="4536590at2"/>
<accession>A0A2P2DJ17</accession>
<keyword evidence="3" id="KW-1185">Reference proteome</keyword>
<dbReference type="AlphaFoldDB" id="A0A2P2DJ17"/>
<dbReference type="InterPro" id="IPR007421">
    <property type="entry name" value="Schlafen_AlbA_2_dom"/>
</dbReference>
<feature type="domain" description="Schlafen AlbA-2" evidence="1">
    <location>
        <begin position="26"/>
        <end position="144"/>
    </location>
</feature>
<dbReference type="PANTHER" id="PTHR30595">
    <property type="entry name" value="GLPR-RELATED TRANSCRIPTIONAL REPRESSOR"/>
    <property type="match status" value="1"/>
</dbReference>
<proteinExistence type="predicted"/>
<dbReference type="Gene3D" id="3.30.950.30">
    <property type="entry name" value="Schlafen, AAA domain"/>
    <property type="match status" value="1"/>
</dbReference>
<evidence type="ECO:0000313" key="3">
    <source>
        <dbReference type="Proteomes" id="UP000245206"/>
    </source>
</evidence>
<dbReference type="Proteomes" id="UP000245206">
    <property type="component" value="Unassembled WGS sequence"/>
</dbReference>
<dbReference type="EMBL" id="BFAZ01000018">
    <property type="protein sequence ID" value="GBF44625.1"/>
    <property type="molecule type" value="Genomic_DNA"/>
</dbReference>
<dbReference type="PANTHER" id="PTHR30595:SF6">
    <property type="entry name" value="SCHLAFEN ALBA-2 DOMAIN-CONTAINING PROTEIN"/>
    <property type="match status" value="1"/>
</dbReference>
<organism evidence="2 3">
    <name type="scientific">Leptospira ellinghausenii</name>
    <dbReference type="NCBI Taxonomy" id="1917822"/>
    <lineage>
        <taxon>Bacteria</taxon>
        <taxon>Pseudomonadati</taxon>
        <taxon>Spirochaetota</taxon>
        <taxon>Spirochaetia</taxon>
        <taxon>Leptospirales</taxon>
        <taxon>Leptospiraceae</taxon>
        <taxon>Leptospira</taxon>
    </lineage>
</organism>
<comment type="caution">
    <text evidence="2">The sequence shown here is derived from an EMBL/GenBank/DDBJ whole genome shotgun (WGS) entry which is preliminary data.</text>
</comment>